<dbReference type="SUPFAM" id="SSF51556">
    <property type="entry name" value="Metallo-dependent hydrolases"/>
    <property type="match status" value="1"/>
</dbReference>
<feature type="binding site" evidence="7">
    <location>
        <begin position="227"/>
        <end position="228"/>
    </location>
    <ligand>
        <name>substrate</name>
    </ligand>
</feature>
<proteinExistence type="inferred from homology"/>
<accession>S9QIL0</accession>
<reference evidence="11" key="1">
    <citation type="journal article" date="2014" name="Stand. Genomic Sci.">
        <title>Genome sequence of the exopolysaccharide-producing Salipiger mucosus type strain (DSM 16094(T)), a moderately halophilic member of the Roseobacter clade.</title>
        <authorList>
            <person name="Riedel T."/>
            <person name="Spring S."/>
            <person name="Fiebig A."/>
            <person name="Petersen J."/>
            <person name="Kyrpides N.C."/>
            <person name="Goker M."/>
            <person name="Klenk H.P."/>
        </authorList>
    </citation>
    <scope>NUCLEOTIDE SEQUENCE [LARGE SCALE GENOMIC DNA]</scope>
    <source>
        <strain evidence="11">DSM 16094</strain>
    </source>
</reference>
<evidence type="ECO:0000256" key="8">
    <source>
        <dbReference type="PIRSR" id="PIRSR038994-3"/>
    </source>
</evidence>
<dbReference type="Proteomes" id="UP000015347">
    <property type="component" value="Unassembled WGS sequence"/>
</dbReference>
<dbReference type="SUPFAM" id="SSF51338">
    <property type="entry name" value="Composite domain of metallo-dependent hydrolases"/>
    <property type="match status" value="1"/>
</dbReference>
<keyword evidence="11" id="KW-1185">Reference proteome</keyword>
<dbReference type="InterPro" id="IPR032466">
    <property type="entry name" value="Metal_Hydrolase"/>
</dbReference>
<dbReference type="AlphaFoldDB" id="S9QIL0"/>
<feature type="binding site" evidence="7">
    <location>
        <position position="235"/>
    </location>
    <ligand>
        <name>substrate</name>
    </ligand>
</feature>
<sequence length="395" mass="40903">MGGNRGKAMTGQDIIIEAERLYDGTGAAPRHDVAVHLRDGRIVALGSPGDGGARPVLRVPVLAPGFVDLQINGAADAQFNDAPDVATLRTMAAGAARGGTSWLLPTFITAPGRAYASALDATRDAIAQEVPGILGLHLEGPFLSPRRPGIHPADAIRRPDAEDLARLCQAPPGAGLITLAPEEVGPEVVSRLAKAGWTVFAGHSEAGFDTLRGAAEAGLSGATHLYNAMSQMTPREPGLVGAALGGLVRHAGIIADGHHVHPANLSLAARTMPDRLCLVTDAMLTLEGTRDSFEIGGKRVFLRAGRLVDDAGTLGGAHLSMIEAVRNMIDLAGLRPEEAIRMATDTPARALGRDDIGRIAPGRRAGLVVLSRDLEVLGTLTDGTPVSGGAFEGLR</sequence>
<name>S9QIL0_9RHOB</name>
<dbReference type="PANTHER" id="PTHR11113">
    <property type="entry name" value="N-ACETYLGLUCOSAMINE-6-PHOSPHATE DEACETYLASE"/>
    <property type="match status" value="1"/>
</dbReference>
<feature type="binding site" evidence="7">
    <location>
        <begin position="314"/>
        <end position="316"/>
    </location>
    <ligand>
        <name>substrate</name>
    </ligand>
</feature>
<dbReference type="EMBL" id="APVH01000035">
    <property type="protein sequence ID" value="EPX79617.1"/>
    <property type="molecule type" value="Genomic_DNA"/>
</dbReference>
<feature type="binding site" evidence="8">
    <location>
        <position position="139"/>
    </location>
    <ligand>
        <name>Zn(2+)</name>
        <dbReference type="ChEBI" id="CHEBI:29105"/>
    </ligand>
</feature>
<evidence type="ECO:0000313" key="10">
    <source>
        <dbReference type="EMBL" id="EPX79617.1"/>
    </source>
</evidence>
<dbReference type="GO" id="GO:0008448">
    <property type="term" value="F:N-acetylglucosamine-6-phosphate deacetylase activity"/>
    <property type="evidence" value="ECO:0007669"/>
    <property type="project" value="UniProtKB-EC"/>
</dbReference>
<evidence type="ECO:0000256" key="6">
    <source>
        <dbReference type="PIRSR" id="PIRSR038994-1"/>
    </source>
</evidence>
<feature type="binding site" evidence="7">
    <location>
        <position position="259"/>
    </location>
    <ligand>
        <name>substrate</name>
    </ligand>
</feature>
<dbReference type="EC" id="3.5.1.25" evidence="10"/>
<dbReference type="Gene3D" id="2.30.40.10">
    <property type="entry name" value="Urease, subunit C, domain 1"/>
    <property type="match status" value="1"/>
</dbReference>
<keyword evidence="2 8" id="KW-0479">Metal-binding</keyword>
<dbReference type="NCBIfam" id="TIGR00221">
    <property type="entry name" value="nagA"/>
    <property type="match status" value="1"/>
</dbReference>
<dbReference type="InterPro" id="IPR006680">
    <property type="entry name" value="Amidohydro-rel"/>
</dbReference>
<protein>
    <submittedName>
        <fullName evidence="10">N-acetylglucosamine-6-phosphate deacetylase</fullName>
        <ecNumber evidence="10">3.5.1.25</ecNumber>
    </submittedName>
</protein>
<evidence type="ECO:0000313" key="11">
    <source>
        <dbReference type="Proteomes" id="UP000015347"/>
    </source>
</evidence>
<feature type="active site" description="Proton donor/acceptor" evidence="6">
    <location>
        <position position="281"/>
    </location>
</feature>
<dbReference type="Pfam" id="PF01979">
    <property type="entry name" value="Amidohydro_1"/>
    <property type="match status" value="1"/>
</dbReference>
<comment type="caution">
    <text evidence="10">The sequence shown here is derived from an EMBL/GenBank/DDBJ whole genome shotgun (WGS) entry which is preliminary data.</text>
</comment>
<keyword evidence="4 5" id="KW-0119">Carbohydrate metabolism</keyword>
<evidence type="ECO:0000256" key="3">
    <source>
        <dbReference type="ARBA" id="ARBA00022801"/>
    </source>
</evidence>
<dbReference type="STRING" id="1123237.Salmuc_05557"/>
<dbReference type="HOGENOM" id="CLU_032482_2_2_5"/>
<feature type="domain" description="Amidohydrolase-related" evidence="9">
    <location>
        <begin position="62"/>
        <end position="385"/>
    </location>
</feature>
<dbReference type="eggNOG" id="COG1820">
    <property type="taxonomic scope" value="Bacteria"/>
</dbReference>
<dbReference type="GO" id="GO:0006046">
    <property type="term" value="P:N-acetylglucosamine catabolic process"/>
    <property type="evidence" value="ECO:0007669"/>
    <property type="project" value="TreeGrafter"/>
</dbReference>
<evidence type="ECO:0000256" key="1">
    <source>
        <dbReference type="ARBA" id="ARBA00010716"/>
    </source>
</evidence>
<evidence type="ECO:0000259" key="9">
    <source>
        <dbReference type="Pfam" id="PF01979"/>
    </source>
</evidence>
<evidence type="ECO:0000256" key="5">
    <source>
        <dbReference type="PIRNR" id="PIRNR038994"/>
    </source>
</evidence>
<feature type="binding site" evidence="8">
    <location>
        <position position="203"/>
    </location>
    <ligand>
        <name>Zn(2+)</name>
        <dbReference type="ChEBI" id="CHEBI:29105"/>
    </ligand>
</feature>
<evidence type="ECO:0000256" key="7">
    <source>
        <dbReference type="PIRSR" id="PIRSR038994-2"/>
    </source>
</evidence>
<evidence type="ECO:0000256" key="2">
    <source>
        <dbReference type="ARBA" id="ARBA00022723"/>
    </source>
</evidence>
<gene>
    <name evidence="10" type="ORF">Salmuc_05557</name>
</gene>
<keyword evidence="3 5" id="KW-0378">Hydrolase</keyword>
<dbReference type="PANTHER" id="PTHR11113:SF14">
    <property type="entry name" value="N-ACETYLGLUCOSAMINE-6-PHOSPHATE DEACETYLASE"/>
    <property type="match status" value="1"/>
</dbReference>
<evidence type="ECO:0000256" key="4">
    <source>
        <dbReference type="ARBA" id="ARBA00023277"/>
    </source>
</evidence>
<dbReference type="InterPro" id="IPR003764">
    <property type="entry name" value="GlcNAc_6-P_deAcase"/>
</dbReference>
<comment type="similarity">
    <text evidence="1 5">Belongs to the metallo-dependent hydrolases superfamily. NagA family.</text>
</comment>
<organism evidence="10 11">
    <name type="scientific">Salipiger mucosus DSM 16094</name>
    <dbReference type="NCBI Taxonomy" id="1123237"/>
    <lineage>
        <taxon>Bacteria</taxon>
        <taxon>Pseudomonadati</taxon>
        <taxon>Pseudomonadota</taxon>
        <taxon>Alphaproteobacteria</taxon>
        <taxon>Rhodobacterales</taxon>
        <taxon>Roseobacteraceae</taxon>
        <taxon>Salipiger</taxon>
    </lineage>
</organism>
<dbReference type="InterPro" id="IPR011059">
    <property type="entry name" value="Metal-dep_hydrolase_composite"/>
</dbReference>
<feature type="binding site" evidence="8">
    <location>
        <position position="224"/>
    </location>
    <ligand>
        <name>Zn(2+)</name>
        <dbReference type="ChEBI" id="CHEBI:29105"/>
    </ligand>
</feature>
<dbReference type="PIRSF" id="PIRSF038994">
    <property type="entry name" value="NagA"/>
    <property type="match status" value="1"/>
</dbReference>
<dbReference type="GO" id="GO:0046872">
    <property type="term" value="F:metal ion binding"/>
    <property type="evidence" value="ECO:0007669"/>
    <property type="project" value="UniProtKB-KW"/>
</dbReference>
<dbReference type="Gene3D" id="3.20.20.140">
    <property type="entry name" value="Metal-dependent hydrolases"/>
    <property type="match status" value="1"/>
</dbReference>
<feature type="binding site" evidence="7">
    <location>
        <position position="150"/>
    </location>
    <ligand>
        <name>substrate</name>
    </ligand>
</feature>
<comment type="cofactor">
    <cofactor evidence="8">
        <name>a divalent metal cation</name>
        <dbReference type="ChEBI" id="CHEBI:60240"/>
    </cofactor>
    <text evidence="8">Binds 1 divalent metal cation per subunit.</text>
</comment>